<dbReference type="SUPFAM" id="SSF50475">
    <property type="entry name" value="FMN-binding split barrel"/>
    <property type="match status" value="1"/>
</dbReference>
<sequence>MENTISGFRQKKLDGLARKIIGQNQLVTLATADMQGNPWISPVVYSYDKKWNLYFVSIPSSKHCQNIRLNGKGACAIFDSRQAWGTSTGLQIEAKIEELSFKDTLKAGKCYISRKYPYANSDPKVVVDFVQKYLARKKIYRFYKITPKVVWMNDPNSKIDIRVKVNLNG</sequence>
<dbReference type="Proteomes" id="UP000176725">
    <property type="component" value="Unassembled WGS sequence"/>
</dbReference>
<evidence type="ECO:0000259" key="1">
    <source>
        <dbReference type="Pfam" id="PF01243"/>
    </source>
</evidence>
<evidence type="ECO:0000313" key="3">
    <source>
        <dbReference type="Proteomes" id="UP000176725"/>
    </source>
</evidence>
<dbReference type="STRING" id="1802521.A2893_01010"/>
<name>A0A1F8BK82_9BACT</name>
<accession>A0A1F8BK82</accession>
<feature type="domain" description="Pyridoxamine 5'-phosphate oxidase N-terminal" evidence="1">
    <location>
        <begin position="17"/>
        <end position="108"/>
    </location>
</feature>
<dbReference type="AlphaFoldDB" id="A0A1F8BK82"/>
<dbReference type="EMBL" id="MGHH01000010">
    <property type="protein sequence ID" value="OGM64432.1"/>
    <property type="molecule type" value="Genomic_DNA"/>
</dbReference>
<protein>
    <recommendedName>
        <fullName evidence="1">Pyridoxamine 5'-phosphate oxidase N-terminal domain-containing protein</fullName>
    </recommendedName>
</protein>
<dbReference type="InterPro" id="IPR011576">
    <property type="entry name" value="Pyridox_Oxase_N"/>
</dbReference>
<proteinExistence type="predicted"/>
<reference evidence="2 3" key="1">
    <citation type="journal article" date="2016" name="Nat. Commun.">
        <title>Thousands of microbial genomes shed light on interconnected biogeochemical processes in an aquifer system.</title>
        <authorList>
            <person name="Anantharaman K."/>
            <person name="Brown C.T."/>
            <person name="Hug L.A."/>
            <person name="Sharon I."/>
            <person name="Castelle C.J."/>
            <person name="Probst A.J."/>
            <person name="Thomas B.C."/>
            <person name="Singh A."/>
            <person name="Wilkins M.J."/>
            <person name="Karaoz U."/>
            <person name="Brodie E.L."/>
            <person name="Williams K.H."/>
            <person name="Hubbard S.S."/>
            <person name="Banfield J.F."/>
        </authorList>
    </citation>
    <scope>NUCLEOTIDE SEQUENCE [LARGE SCALE GENOMIC DNA]</scope>
</reference>
<organism evidence="2 3">
    <name type="scientific">Candidatus Woesebacteria bacterium RIFCSPLOWO2_01_FULL_39_25</name>
    <dbReference type="NCBI Taxonomy" id="1802521"/>
    <lineage>
        <taxon>Bacteria</taxon>
        <taxon>Candidatus Woeseibacteriota</taxon>
    </lineage>
</organism>
<comment type="caution">
    <text evidence="2">The sequence shown here is derived from an EMBL/GenBank/DDBJ whole genome shotgun (WGS) entry which is preliminary data.</text>
</comment>
<evidence type="ECO:0000313" key="2">
    <source>
        <dbReference type="EMBL" id="OGM64432.1"/>
    </source>
</evidence>
<gene>
    <name evidence="2" type="ORF">A2893_01010</name>
</gene>
<dbReference type="Gene3D" id="2.30.110.10">
    <property type="entry name" value="Electron Transport, Fmn-binding Protein, Chain A"/>
    <property type="match status" value="1"/>
</dbReference>
<dbReference type="InterPro" id="IPR012349">
    <property type="entry name" value="Split_barrel_FMN-bd"/>
</dbReference>
<dbReference type="Pfam" id="PF01243">
    <property type="entry name" value="PNPOx_N"/>
    <property type="match status" value="1"/>
</dbReference>